<dbReference type="RefSeq" id="WP_058029858.1">
    <property type="nucleotide sequence ID" value="NZ_CP013187.1"/>
</dbReference>
<dbReference type="Proteomes" id="UP000061457">
    <property type="component" value="Chromosome I"/>
</dbReference>
<proteinExistence type="predicted"/>
<sequence length="355" mass="41561">MASSSSNRVYIPTNARNNQYILAEFKPSDEFVSSFDNIDSCYERIARKLFLACEENGLYNVHMIANDKLPITRFHEESYCLQTEKQMLFFYNPKYHEAHKSYWQQGVRAKKVRLLFLATGDELRANAANFHNKVQKTLHELKINLGVENTFKIRDHQHLTYDLFARVKGHKETYGYKLRSLYPRYEARKCSIPQDHSEMTYVTFNIPVTRALKTQFKHLLEDEHYTQFYTFIEDKFFSACGYKQISQAAFVADGRLPLVRNSKIDRSSQNSELQKLSFDVCAEQTQLKAYWNKNQLVDTLHFVVVAKASDNKDVGYGKFMNNVESMIRSLSQTLELSAQKQALNVRFFQHISYYA</sequence>
<accession>A0A0S2K1K7</accession>
<evidence type="ECO:0008006" key="3">
    <source>
        <dbReference type="Google" id="ProtNLM"/>
    </source>
</evidence>
<dbReference type="KEGG" id="pphe:PP2015_1680"/>
<evidence type="ECO:0000313" key="1">
    <source>
        <dbReference type="EMBL" id="ALO42182.1"/>
    </source>
</evidence>
<dbReference type="AlphaFoldDB" id="A0A0S2K1K7"/>
<dbReference type="STRING" id="161398.PP2015_1680"/>
<dbReference type="EMBL" id="CP013187">
    <property type="protein sequence ID" value="ALO42182.1"/>
    <property type="molecule type" value="Genomic_DNA"/>
</dbReference>
<name>A0A0S2K1K7_9GAMM</name>
<organism evidence="1 2">
    <name type="scientific">Pseudoalteromonas phenolica</name>
    <dbReference type="NCBI Taxonomy" id="161398"/>
    <lineage>
        <taxon>Bacteria</taxon>
        <taxon>Pseudomonadati</taxon>
        <taxon>Pseudomonadota</taxon>
        <taxon>Gammaproteobacteria</taxon>
        <taxon>Alteromonadales</taxon>
        <taxon>Pseudoalteromonadaceae</taxon>
        <taxon>Pseudoalteromonas</taxon>
    </lineage>
</organism>
<gene>
    <name evidence="1" type="ORF">PP2015_1680</name>
</gene>
<dbReference type="InterPro" id="IPR021433">
    <property type="entry name" value="DUF3083"/>
</dbReference>
<protein>
    <recommendedName>
        <fullName evidence="3">DUF3083 domain-containing protein</fullName>
    </recommendedName>
</protein>
<dbReference type="PATRIC" id="fig|161398.10.peg.1705"/>
<dbReference type="OrthoDB" id="6288569at2"/>
<keyword evidence="2" id="KW-1185">Reference proteome</keyword>
<reference evidence="1 2" key="1">
    <citation type="submission" date="2015-11" db="EMBL/GenBank/DDBJ databases">
        <authorList>
            <person name="Zhang Y."/>
            <person name="Guo Z."/>
        </authorList>
    </citation>
    <scope>NUCLEOTIDE SEQUENCE [LARGE SCALE GENOMIC DNA]</scope>
    <source>
        <strain evidence="1 2">KCTC 12086</strain>
    </source>
</reference>
<dbReference type="Pfam" id="PF11281">
    <property type="entry name" value="DUF3083"/>
    <property type="match status" value="1"/>
</dbReference>
<evidence type="ECO:0000313" key="2">
    <source>
        <dbReference type="Proteomes" id="UP000061457"/>
    </source>
</evidence>